<dbReference type="InterPro" id="IPR023213">
    <property type="entry name" value="CAT-like_dom_sf"/>
</dbReference>
<dbReference type="RefSeq" id="WP_369228661.1">
    <property type="nucleotide sequence ID" value="NZ_CP163442.1"/>
</dbReference>
<proteinExistence type="predicted"/>
<name>A0AB39R2C4_9ACTN</name>
<dbReference type="EMBL" id="CP163442">
    <property type="protein sequence ID" value="XDQ50142.1"/>
    <property type="molecule type" value="Genomic_DNA"/>
</dbReference>
<dbReference type="Gene3D" id="3.30.559.10">
    <property type="entry name" value="Chloramphenicol acetyltransferase-like domain"/>
    <property type="match status" value="1"/>
</dbReference>
<gene>
    <name evidence="1" type="ORF">AB5J52_49595</name>
</gene>
<organism evidence="1">
    <name type="scientific">Streptomyces sp. R39</name>
    <dbReference type="NCBI Taxonomy" id="3238631"/>
    <lineage>
        <taxon>Bacteria</taxon>
        <taxon>Bacillati</taxon>
        <taxon>Actinomycetota</taxon>
        <taxon>Actinomycetes</taxon>
        <taxon>Kitasatosporales</taxon>
        <taxon>Streptomycetaceae</taxon>
        <taxon>Streptomyces</taxon>
    </lineage>
</organism>
<dbReference type="SUPFAM" id="SSF52777">
    <property type="entry name" value="CoA-dependent acyltransferases"/>
    <property type="match status" value="1"/>
</dbReference>
<geneLocation type="plasmid" evidence="1">
    <name>unnamed1</name>
</geneLocation>
<reference evidence="1" key="1">
    <citation type="submission" date="2024-07" db="EMBL/GenBank/DDBJ databases">
        <authorList>
            <person name="Yu S.T."/>
        </authorList>
    </citation>
    <scope>NUCLEOTIDE SEQUENCE</scope>
    <source>
        <strain evidence="1">R39</strain>
        <plasmid evidence="1">unnamed1</plasmid>
    </source>
</reference>
<evidence type="ECO:0000313" key="1">
    <source>
        <dbReference type="EMBL" id="XDQ50142.1"/>
    </source>
</evidence>
<sequence length="107" mass="11286">MPDADRGIRLPLTAAQSGVWAAQRSSPANPRCNCAGYLEVHGPVDAGRLGRAVAVTLAEADTFACGWTMTTASAGPFCISPKTIPSAFSTFRAPRPPGRRRGMDGRR</sequence>
<dbReference type="AlphaFoldDB" id="A0AB39R2C4"/>
<accession>A0AB39R2C4</accession>
<keyword evidence="1" id="KW-0614">Plasmid</keyword>
<protein>
    <submittedName>
        <fullName evidence="1">Uncharacterized protein</fullName>
    </submittedName>
</protein>